<feature type="transmembrane region" description="Helical" evidence="1">
    <location>
        <begin position="12"/>
        <end position="34"/>
    </location>
</feature>
<accession>A0A7C3RWK3</accession>
<dbReference type="AlphaFoldDB" id="A0A7C3RWK3"/>
<dbReference type="EMBL" id="DTIN01000015">
    <property type="protein sequence ID" value="HFX13625.1"/>
    <property type="molecule type" value="Genomic_DNA"/>
</dbReference>
<comment type="caution">
    <text evidence="2">The sequence shown here is derived from an EMBL/GenBank/DDBJ whole genome shotgun (WGS) entry which is preliminary data.</text>
</comment>
<evidence type="ECO:0000256" key="1">
    <source>
        <dbReference type="SAM" id="Phobius"/>
    </source>
</evidence>
<keyword evidence="1" id="KW-0472">Membrane</keyword>
<reference evidence="2" key="1">
    <citation type="journal article" date="2020" name="mSystems">
        <title>Genome- and Community-Level Interaction Insights into Carbon Utilization and Element Cycling Functions of Hydrothermarchaeota in Hydrothermal Sediment.</title>
        <authorList>
            <person name="Zhou Z."/>
            <person name="Liu Y."/>
            <person name="Xu W."/>
            <person name="Pan J."/>
            <person name="Luo Z.H."/>
            <person name="Li M."/>
        </authorList>
    </citation>
    <scope>NUCLEOTIDE SEQUENCE [LARGE SCALE GENOMIC DNA]</scope>
    <source>
        <strain evidence="2">SpSt-81</strain>
    </source>
</reference>
<sequence>MKIFPFIHFINSLLHIFSLSYLIGSPTFLVILALKEKFNREEFLKVINKYIYFSSFFYLLFFITNLNFLLIDNTFSYFFKKNPYVKILIEVYVPFVIGTILMSLHLYSKTSKLLKVKLPILIQKEWRKIQIDLVVIVEFFLVIIIIEALIFYLIYIIP</sequence>
<feature type="transmembrane region" description="Helical" evidence="1">
    <location>
        <begin position="129"/>
        <end position="157"/>
    </location>
</feature>
<keyword evidence="1" id="KW-0812">Transmembrane</keyword>
<feature type="transmembrane region" description="Helical" evidence="1">
    <location>
        <begin position="91"/>
        <end position="108"/>
    </location>
</feature>
<keyword evidence="1" id="KW-1133">Transmembrane helix</keyword>
<gene>
    <name evidence="2" type="ORF">ENW00_05630</name>
</gene>
<proteinExistence type="predicted"/>
<feature type="transmembrane region" description="Helical" evidence="1">
    <location>
        <begin position="50"/>
        <end position="71"/>
    </location>
</feature>
<protein>
    <submittedName>
        <fullName evidence="2">Uncharacterized protein</fullName>
    </submittedName>
</protein>
<organism evidence="2">
    <name type="scientific">Dictyoglomus thermophilum</name>
    <dbReference type="NCBI Taxonomy" id="14"/>
    <lineage>
        <taxon>Bacteria</taxon>
        <taxon>Pseudomonadati</taxon>
        <taxon>Dictyoglomota</taxon>
        <taxon>Dictyoglomia</taxon>
        <taxon>Dictyoglomales</taxon>
        <taxon>Dictyoglomaceae</taxon>
        <taxon>Dictyoglomus</taxon>
    </lineage>
</organism>
<evidence type="ECO:0000313" key="2">
    <source>
        <dbReference type="EMBL" id="HFX13625.1"/>
    </source>
</evidence>
<name>A0A7C3RWK3_DICTH</name>